<dbReference type="STRING" id="593750.Metfor_0794"/>
<evidence type="ECO:0000313" key="2">
    <source>
        <dbReference type="EMBL" id="AGB01854.1"/>
    </source>
</evidence>
<evidence type="ECO:0000313" key="3">
    <source>
        <dbReference type="Proteomes" id="UP000010824"/>
    </source>
</evidence>
<feature type="transmembrane region" description="Helical" evidence="1">
    <location>
        <begin position="17"/>
        <end position="39"/>
    </location>
</feature>
<reference evidence="2 3" key="2">
    <citation type="journal article" date="2014" name="Genome Announc.">
        <title>Complete Genome Sequence of Methanoregula formicica SMSPT, a Mesophilic Hydrogenotrophic Methanogen Isolated from a Methanogenic Upflow Anaerobic Sludge Blanket Reactor.</title>
        <authorList>
            <person name="Yamamoto K."/>
            <person name="Tamaki H."/>
            <person name="Cadillo-Quiroz H."/>
            <person name="Imachi H."/>
            <person name="Kyrpides N."/>
            <person name="Woyke T."/>
            <person name="Goodwin L."/>
            <person name="Zinder S.H."/>
            <person name="Kamagata Y."/>
            <person name="Liu W.T."/>
        </authorList>
    </citation>
    <scope>NUCLEOTIDE SEQUENCE [LARGE SCALE GENOMIC DNA]</scope>
    <source>
        <strain evidence="3">DSM 22288 / NBRC 105244 / SMSP</strain>
    </source>
</reference>
<accession>L0HFJ5</accession>
<dbReference type="GeneID" id="14310107"/>
<dbReference type="RefSeq" id="WP_015284818.1">
    <property type="nucleotide sequence ID" value="NC_019943.1"/>
</dbReference>
<evidence type="ECO:0000256" key="1">
    <source>
        <dbReference type="SAM" id="Phobius"/>
    </source>
</evidence>
<dbReference type="EMBL" id="CP003167">
    <property type="protein sequence ID" value="AGB01854.1"/>
    <property type="molecule type" value="Genomic_DNA"/>
</dbReference>
<dbReference type="KEGG" id="mfo:Metfor_0794"/>
<keyword evidence="1" id="KW-1133">Transmembrane helix</keyword>
<keyword evidence="1" id="KW-0472">Membrane</keyword>
<dbReference type="eggNOG" id="arCOG02911">
    <property type="taxonomic scope" value="Archaea"/>
</dbReference>
<keyword evidence="1" id="KW-0812">Transmembrane</keyword>
<dbReference type="Proteomes" id="UP000010824">
    <property type="component" value="Chromosome"/>
</dbReference>
<organism evidence="2 3">
    <name type="scientific">Methanoregula formicica (strain DSM 22288 / NBRC 105244 / SMSP)</name>
    <dbReference type="NCBI Taxonomy" id="593750"/>
    <lineage>
        <taxon>Archaea</taxon>
        <taxon>Methanobacteriati</taxon>
        <taxon>Methanobacteriota</taxon>
        <taxon>Stenosarchaea group</taxon>
        <taxon>Methanomicrobia</taxon>
        <taxon>Methanomicrobiales</taxon>
        <taxon>Methanoregulaceae</taxon>
        <taxon>Methanoregula</taxon>
    </lineage>
</organism>
<name>L0HFJ5_METFS</name>
<sequence precursor="true">MRAGTTGQNRDHALSEVIGFVLLLALVVAAVSLWTIYIVPVNGREAEIVQMNSVKDRFTDYKFTLDSLWINNQSGVTTSTSFNLGTGQGVTEAGGLFLPLLNPIPSSAVLSVKDDGDRLVVNSSTLPEGKVFNLSVLEYQSGNNYWVQQRYYYQTGGVFLKQDNGSICRISPSFTLARTSSGTSEFASVTLIPIQVLGGSSIGGKGPVRVDSQLRTPVKLATQEQNSYVSIRVDVADKPTALMWMNVLNETRVRGGITSGSWYSFSVTENPVTKRGTAFMNITGPSVSGSTQDIIFTLQSVDYAVTINNIASGIT</sequence>
<reference evidence="3" key="1">
    <citation type="submission" date="2011-12" db="EMBL/GenBank/DDBJ databases">
        <title>Complete sequence of Methanoregula formicicum SMSP.</title>
        <authorList>
            <person name="Lucas S."/>
            <person name="Han J."/>
            <person name="Lapidus A."/>
            <person name="Cheng J.-F."/>
            <person name="Goodwin L."/>
            <person name="Pitluck S."/>
            <person name="Peters L."/>
            <person name="Ovchinnikova G."/>
            <person name="Teshima H."/>
            <person name="Detter J.C."/>
            <person name="Han C."/>
            <person name="Tapia R."/>
            <person name="Land M."/>
            <person name="Hauser L."/>
            <person name="Kyrpides N."/>
            <person name="Ivanova N."/>
            <person name="Pagani I."/>
            <person name="Imachi H."/>
            <person name="Tamaki H."/>
            <person name="Sekiguchi Y."/>
            <person name="Kamagata Y."/>
            <person name="Cadillo-Quiroz H."/>
            <person name="Zinder S."/>
            <person name="Liu W.-T."/>
            <person name="Woyke T."/>
        </authorList>
    </citation>
    <scope>NUCLEOTIDE SEQUENCE [LARGE SCALE GENOMIC DNA]</scope>
    <source>
        <strain evidence="3">DSM 22288 / NBRC 105244 / SMSP</strain>
    </source>
</reference>
<gene>
    <name evidence="2" type="ordered locus">Metfor_0794</name>
</gene>
<keyword evidence="3" id="KW-1185">Reference proteome</keyword>
<dbReference type="InParanoid" id="L0HFJ5"/>
<dbReference type="HOGENOM" id="CLU_926263_0_0_2"/>
<proteinExistence type="predicted"/>
<evidence type="ECO:0008006" key="4">
    <source>
        <dbReference type="Google" id="ProtNLM"/>
    </source>
</evidence>
<dbReference type="AlphaFoldDB" id="L0HFJ5"/>
<dbReference type="OrthoDB" id="117273at2157"/>
<protein>
    <recommendedName>
        <fullName evidence="4">Archaeal flagellin-like protein</fullName>
    </recommendedName>
</protein>